<proteinExistence type="inferred from homology"/>
<feature type="binding site" evidence="12">
    <location>
        <position position="394"/>
    </location>
    <ligand>
        <name>Fe cation</name>
        <dbReference type="ChEBI" id="CHEBI:24875"/>
    </ligand>
</feature>
<dbReference type="SUPFAM" id="SSF51182">
    <property type="entry name" value="RmlC-like cupins"/>
    <property type="match status" value="1"/>
</dbReference>
<evidence type="ECO:0000256" key="11">
    <source>
        <dbReference type="PIRSR" id="PIRSR605708-1"/>
    </source>
</evidence>
<evidence type="ECO:0000259" key="14">
    <source>
        <dbReference type="Pfam" id="PF20510"/>
    </source>
</evidence>
<keyword evidence="7 15" id="KW-0223">Dioxygenase</keyword>
<evidence type="ECO:0000256" key="8">
    <source>
        <dbReference type="ARBA" id="ARBA00023002"/>
    </source>
</evidence>
<comment type="caution">
    <text evidence="15">The sequence shown here is derived from an EMBL/GenBank/DDBJ whole genome shotgun (WGS) entry which is preliminary data.</text>
</comment>
<evidence type="ECO:0000256" key="7">
    <source>
        <dbReference type="ARBA" id="ARBA00022964"/>
    </source>
</evidence>
<dbReference type="EC" id="1.13.11.5" evidence="4"/>
<keyword evidence="16" id="KW-1185">Reference proteome</keyword>
<evidence type="ECO:0000256" key="12">
    <source>
        <dbReference type="PIRSR" id="PIRSR605708-2"/>
    </source>
</evidence>
<dbReference type="Pfam" id="PF04209">
    <property type="entry name" value="HgmA_C"/>
    <property type="match status" value="1"/>
</dbReference>
<dbReference type="CDD" id="cd07000">
    <property type="entry name" value="cupin_HGO_N"/>
    <property type="match status" value="1"/>
</dbReference>
<dbReference type="Proteomes" id="UP000383932">
    <property type="component" value="Unassembled WGS sequence"/>
</dbReference>
<dbReference type="PANTHER" id="PTHR11056:SF4">
    <property type="entry name" value="HOMOGENTISATE 1,2-DIOXYGENASE"/>
    <property type="match status" value="1"/>
</dbReference>
<name>A0A5N5QC36_9AGAM</name>
<dbReference type="PANTHER" id="PTHR11056">
    <property type="entry name" value="HOMOGENTISATE 1,2-DIOXYGENASE"/>
    <property type="match status" value="1"/>
</dbReference>
<evidence type="ECO:0000256" key="10">
    <source>
        <dbReference type="ARBA" id="ARBA00023232"/>
    </source>
</evidence>
<dbReference type="GO" id="GO:0005737">
    <property type="term" value="C:cytoplasm"/>
    <property type="evidence" value="ECO:0007669"/>
    <property type="project" value="TreeGrafter"/>
</dbReference>
<dbReference type="FunFam" id="2.60.120.10:FF:000034">
    <property type="entry name" value="Homogentisate 1,2-dioxygenase"/>
    <property type="match status" value="1"/>
</dbReference>
<feature type="active site" description="Proton acceptor" evidence="11">
    <location>
        <position position="351"/>
    </location>
</feature>
<dbReference type="GO" id="GO:0046872">
    <property type="term" value="F:metal ion binding"/>
    <property type="evidence" value="ECO:0007669"/>
    <property type="project" value="UniProtKB-KW"/>
</dbReference>
<sequence>MLRNSSRILRAASTPMRYPLMRRSITSVTAKSAFITKPTGQDPYQLTQVGFGNKFASEAVPGVLPQGQNMPQKNKYDLYTEGITGSAFAAPRKDNLNAWIYRIRPAVAHQGFNPLPENPDIEANFFPLNPKVQFSPTQLGESLLFHSIYPNLHLVVAWRPFSLPPKGSKVDFLSGLKSLAGSGDPTLNEGLAIHVYTANASMENKAIVNADGDMLIVPQLGRLDIQTEFGHMMVRPGEICVIQRGIRFKVKLPDGDSRGYIQEIFGSHFELPELGPLGGHGLANARDFEFPVASFDIDQSPWEIVYKFGGKLYACKQNHTPFDVVAYHGNYIPYKYDLWKFIAVGSVSKDHIDPSIFCVLTAKSKTPGAPLTDFLIFSPRWDVASNTYRPPYYHRNSASEFLGLICGTYGGRSDDFAPGGASYECGHVAHGVAYEEFKAATEADLQPMLISEGSLMFMMESSQMFTITDYAMNRSGQLHVHNPKMWDNLDAQFLKHLDSVDKDLKSNGLPGLKK</sequence>
<dbReference type="GO" id="GO:0006559">
    <property type="term" value="P:L-phenylalanine catabolic process"/>
    <property type="evidence" value="ECO:0007669"/>
    <property type="project" value="UniProtKB-UniPathway"/>
</dbReference>
<evidence type="ECO:0000313" key="15">
    <source>
        <dbReference type="EMBL" id="KAB5588937.1"/>
    </source>
</evidence>
<dbReference type="Gene3D" id="2.60.120.10">
    <property type="entry name" value="Jelly Rolls"/>
    <property type="match status" value="1"/>
</dbReference>
<dbReference type="EMBL" id="SSOP01000344">
    <property type="protein sequence ID" value="KAB5588937.1"/>
    <property type="molecule type" value="Genomic_DNA"/>
</dbReference>
<evidence type="ECO:0000313" key="16">
    <source>
        <dbReference type="Proteomes" id="UP000383932"/>
    </source>
</evidence>
<dbReference type="InterPro" id="IPR046452">
    <property type="entry name" value="HgmA_N"/>
</dbReference>
<gene>
    <name evidence="15" type="ORF">CTheo_7625</name>
</gene>
<evidence type="ECO:0000256" key="4">
    <source>
        <dbReference type="ARBA" id="ARBA00013127"/>
    </source>
</evidence>
<evidence type="ECO:0000256" key="3">
    <source>
        <dbReference type="ARBA" id="ARBA00007757"/>
    </source>
</evidence>
<reference evidence="15 16" key="1">
    <citation type="journal article" date="2019" name="Fungal Biol. Biotechnol.">
        <title>Draft genome sequence of fastidious pathogen Ceratobasidium theobromae, which causes vascular-streak dieback in Theobroma cacao.</title>
        <authorList>
            <person name="Ali S.S."/>
            <person name="Asman A."/>
            <person name="Shao J."/>
            <person name="Firmansyah A.P."/>
            <person name="Susilo A.W."/>
            <person name="Rosmana A."/>
            <person name="McMahon P."/>
            <person name="Junaid M."/>
            <person name="Guest D."/>
            <person name="Kheng T.Y."/>
            <person name="Meinhardt L.W."/>
            <person name="Bailey B.A."/>
        </authorList>
    </citation>
    <scope>NUCLEOTIDE SEQUENCE [LARGE SCALE GENOMIC DNA]</scope>
    <source>
        <strain evidence="15 16">CT2</strain>
    </source>
</reference>
<keyword evidence="8" id="KW-0560">Oxidoreductase</keyword>
<dbReference type="UniPathway" id="UPA00139">
    <property type="reaction ID" value="UER00339"/>
</dbReference>
<dbReference type="GO" id="GO:0004411">
    <property type="term" value="F:homogentisate 1,2-dioxygenase activity"/>
    <property type="evidence" value="ECO:0007669"/>
    <property type="project" value="UniProtKB-EC"/>
</dbReference>
<comment type="cofactor">
    <cofactor evidence="1 12">
        <name>Fe cation</name>
        <dbReference type="ChEBI" id="CHEBI:24875"/>
    </cofactor>
</comment>
<dbReference type="AlphaFoldDB" id="A0A5N5QC36"/>
<evidence type="ECO:0000256" key="2">
    <source>
        <dbReference type="ARBA" id="ARBA00004704"/>
    </source>
</evidence>
<keyword evidence="10" id="KW-0585">Phenylalanine catabolism</keyword>
<feature type="binding site" evidence="12">
    <location>
        <position position="430"/>
    </location>
    <ligand>
        <name>Fe cation</name>
        <dbReference type="ChEBI" id="CHEBI:24875"/>
    </ligand>
</feature>
<comment type="similarity">
    <text evidence="3">Belongs to the homogentisate dioxygenase family.</text>
</comment>
<dbReference type="NCBIfam" id="TIGR01015">
    <property type="entry name" value="hmgA"/>
    <property type="match status" value="1"/>
</dbReference>
<keyword evidence="6" id="KW-0828">Tyrosine catabolism</keyword>
<comment type="pathway">
    <text evidence="2">Amino-acid degradation; L-phenylalanine degradation; acetoacetate and fumarate from L-phenylalanine: step 4/6.</text>
</comment>
<dbReference type="InterPro" id="IPR005708">
    <property type="entry name" value="Homogentis_dOase"/>
</dbReference>
<protein>
    <recommendedName>
        <fullName evidence="4">homogentisate 1,2-dioxygenase</fullName>
        <ecNumber evidence="4">1.13.11.5</ecNumber>
    </recommendedName>
</protein>
<keyword evidence="5 12" id="KW-0479">Metal-binding</keyword>
<feature type="domain" description="Homogentisate 1,2-dioxygenase C-terminal" evidence="13">
    <location>
        <begin position="340"/>
        <end position="493"/>
    </location>
</feature>
<feature type="binding site" evidence="12">
    <location>
        <position position="409"/>
    </location>
    <ligand>
        <name>homogentisate</name>
        <dbReference type="ChEBI" id="CHEBI:16169"/>
    </ligand>
</feature>
<dbReference type="GO" id="GO:0006572">
    <property type="term" value="P:L-tyrosine catabolic process"/>
    <property type="evidence" value="ECO:0007669"/>
    <property type="project" value="UniProtKB-KW"/>
</dbReference>
<organism evidence="15 16">
    <name type="scientific">Ceratobasidium theobromae</name>
    <dbReference type="NCBI Taxonomy" id="1582974"/>
    <lineage>
        <taxon>Eukaryota</taxon>
        <taxon>Fungi</taxon>
        <taxon>Dikarya</taxon>
        <taxon>Basidiomycota</taxon>
        <taxon>Agaricomycotina</taxon>
        <taxon>Agaricomycetes</taxon>
        <taxon>Cantharellales</taxon>
        <taxon>Ceratobasidiaceae</taxon>
        <taxon>Ceratobasidium</taxon>
    </lineage>
</organism>
<dbReference type="InterPro" id="IPR014710">
    <property type="entry name" value="RmlC-like_jellyroll"/>
</dbReference>
<dbReference type="Pfam" id="PF20510">
    <property type="entry name" value="HgmA_N"/>
    <property type="match status" value="1"/>
</dbReference>
<feature type="binding site" evidence="12">
    <location>
        <position position="430"/>
    </location>
    <ligand>
        <name>homogentisate</name>
        <dbReference type="ChEBI" id="CHEBI:16169"/>
    </ligand>
</feature>
<evidence type="ECO:0000256" key="1">
    <source>
        <dbReference type="ARBA" id="ARBA00001962"/>
    </source>
</evidence>
<accession>A0A5N5QC36</accession>
<evidence type="ECO:0000259" key="13">
    <source>
        <dbReference type="Pfam" id="PF04209"/>
    </source>
</evidence>
<keyword evidence="9 12" id="KW-0408">Iron</keyword>
<dbReference type="InterPro" id="IPR046451">
    <property type="entry name" value="HgmA_C"/>
</dbReference>
<evidence type="ECO:0000256" key="6">
    <source>
        <dbReference type="ARBA" id="ARBA00022878"/>
    </source>
</evidence>
<evidence type="ECO:0000256" key="5">
    <source>
        <dbReference type="ARBA" id="ARBA00022723"/>
    </source>
</evidence>
<dbReference type="OrthoDB" id="1689029at2759"/>
<dbReference type="InterPro" id="IPR011051">
    <property type="entry name" value="RmlC_Cupin_sf"/>
</dbReference>
<feature type="binding site" evidence="12">
    <location>
        <position position="400"/>
    </location>
    <ligand>
        <name>Fe cation</name>
        <dbReference type="ChEBI" id="CHEBI:24875"/>
    </ligand>
</feature>
<evidence type="ECO:0000256" key="9">
    <source>
        <dbReference type="ARBA" id="ARBA00023004"/>
    </source>
</evidence>
<feature type="domain" description="Homogentisate 1,2-dioxygenase N-terminal" evidence="14">
    <location>
        <begin position="48"/>
        <end position="338"/>
    </location>
</feature>